<gene>
    <name evidence="1" type="ORF">CLTHE_16730</name>
</gene>
<accession>A0A1V4SUU2</accession>
<dbReference type="EMBL" id="LTAY01000039">
    <property type="protein sequence ID" value="OPX47693.1"/>
    <property type="molecule type" value="Genomic_DNA"/>
</dbReference>
<dbReference type="AlphaFoldDB" id="A0A1V4SUU2"/>
<protein>
    <recommendedName>
        <fullName evidence="3">TIGR04540 family protein</fullName>
    </recommendedName>
</protein>
<evidence type="ECO:0000313" key="2">
    <source>
        <dbReference type="Proteomes" id="UP000191448"/>
    </source>
</evidence>
<dbReference type="NCBIfam" id="TIGR04540">
    <property type="entry name" value="CLB_0814_fam"/>
    <property type="match status" value="1"/>
</dbReference>
<dbReference type="OrthoDB" id="1919713at2"/>
<evidence type="ECO:0008006" key="3">
    <source>
        <dbReference type="Google" id="ProtNLM"/>
    </source>
</evidence>
<sequence length="77" mass="8994">MKSVYKNPKELATCLKDLVDLYLDNLMSEEKLKVRILKMIDANGSAIYDEEGHMPVKLHNILGDERKEIIDRIYSER</sequence>
<name>A0A1V4SUU2_9CLOT</name>
<comment type="caution">
    <text evidence="1">The sequence shown here is derived from an EMBL/GenBank/DDBJ whole genome shotgun (WGS) entry which is preliminary data.</text>
</comment>
<proteinExistence type="predicted"/>
<organism evidence="1 2">
    <name type="scientific">Clostridium thermobutyricum DSM 4928</name>
    <dbReference type="NCBI Taxonomy" id="1121339"/>
    <lineage>
        <taxon>Bacteria</taxon>
        <taxon>Bacillati</taxon>
        <taxon>Bacillota</taxon>
        <taxon>Clostridia</taxon>
        <taxon>Eubacteriales</taxon>
        <taxon>Clostridiaceae</taxon>
        <taxon>Clostridium</taxon>
    </lineage>
</organism>
<evidence type="ECO:0000313" key="1">
    <source>
        <dbReference type="EMBL" id="OPX47693.1"/>
    </source>
</evidence>
<dbReference type="InterPro" id="IPR030902">
    <property type="entry name" value="CLB_0814_fam"/>
</dbReference>
<reference evidence="1 2" key="1">
    <citation type="submission" date="2016-02" db="EMBL/GenBank/DDBJ databases">
        <title>Genome sequence of Clostridium thermobutyricum DSM 4928.</title>
        <authorList>
            <person name="Poehlein A."/>
            <person name="Daniel R."/>
        </authorList>
    </citation>
    <scope>NUCLEOTIDE SEQUENCE [LARGE SCALE GENOMIC DNA]</scope>
    <source>
        <strain evidence="1 2">DSM 4928</strain>
    </source>
</reference>
<dbReference type="RefSeq" id="WP_002597322.1">
    <property type="nucleotide sequence ID" value="NZ_LTAY01000039.1"/>
</dbReference>
<dbReference type="Proteomes" id="UP000191448">
    <property type="component" value="Unassembled WGS sequence"/>
</dbReference>